<sequence>RSVKMKQSSTKLFAFFLLSAFVALVSALPYRHLITYDPADLSLVPKETVVATQLHVAPNADRIGAYEYKEVPLISRKHAKEIASAEEEKLDGEKVKGNIQEVAVSNEKAVVEYANNRELINNIEDIEENKQSVTDSAVLKPQKLKPLAVDSGNPIYITIPIYVNSSPGLPVTLSIGGQQFPYKANSIGLKGALKRELSPTSLYNKLP</sequence>
<protein>
    <recommendedName>
        <fullName evidence="3">DUF4794 domain-containing protein</fullName>
    </recommendedName>
</protein>
<dbReference type="AlphaFoldDB" id="A0A0K8W8V8"/>
<name>A0A0K8W8V8_BACLA</name>
<keyword evidence="1" id="KW-0732">Signal</keyword>
<dbReference type="EMBL" id="GDHF01004733">
    <property type="protein sequence ID" value="JAI47581.1"/>
    <property type="molecule type" value="Transcribed_RNA"/>
</dbReference>
<reference evidence="2" key="1">
    <citation type="submission" date="2015-06" db="EMBL/GenBank/DDBJ databases">
        <authorList>
            <person name="Hoefler B.C."/>
            <person name="Straight P.D."/>
        </authorList>
    </citation>
    <scope>NUCLEOTIDE SEQUENCE</scope>
</reference>
<feature type="signal peptide" evidence="1">
    <location>
        <begin position="1"/>
        <end position="27"/>
    </location>
</feature>
<proteinExistence type="predicted"/>
<evidence type="ECO:0000313" key="2">
    <source>
        <dbReference type="EMBL" id="JAI47581.1"/>
    </source>
</evidence>
<feature type="chain" id="PRO_5005522857" description="DUF4794 domain-containing protein" evidence="1">
    <location>
        <begin position="28"/>
        <end position="207"/>
    </location>
</feature>
<organism evidence="2">
    <name type="scientific">Bactrocera latifrons</name>
    <name type="common">Malaysian fruit fly</name>
    <name type="synonym">Chaetodacus latifrons</name>
    <dbReference type="NCBI Taxonomy" id="174628"/>
    <lineage>
        <taxon>Eukaryota</taxon>
        <taxon>Metazoa</taxon>
        <taxon>Ecdysozoa</taxon>
        <taxon>Arthropoda</taxon>
        <taxon>Hexapoda</taxon>
        <taxon>Insecta</taxon>
        <taxon>Pterygota</taxon>
        <taxon>Neoptera</taxon>
        <taxon>Endopterygota</taxon>
        <taxon>Diptera</taxon>
        <taxon>Brachycera</taxon>
        <taxon>Muscomorpha</taxon>
        <taxon>Tephritoidea</taxon>
        <taxon>Tephritidae</taxon>
        <taxon>Bactrocera</taxon>
        <taxon>Bactrocera</taxon>
    </lineage>
</organism>
<evidence type="ECO:0000256" key="1">
    <source>
        <dbReference type="SAM" id="SignalP"/>
    </source>
</evidence>
<evidence type="ECO:0008006" key="3">
    <source>
        <dbReference type="Google" id="ProtNLM"/>
    </source>
</evidence>
<dbReference type="OrthoDB" id="8016551at2759"/>
<gene>
    <name evidence="2" type="ORF">c0_g1_i1</name>
</gene>
<accession>A0A0K8W8V8</accession>
<feature type="non-terminal residue" evidence="2">
    <location>
        <position position="1"/>
    </location>
</feature>